<comment type="similarity">
    <text evidence="2 3">Belongs to the LOG family.</text>
</comment>
<dbReference type="EMBL" id="BMOB01000003">
    <property type="protein sequence ID" value="GGI82370.1"/>
    <property type="molecule type" value="Genomic_DNA"/>
</dbReference>
<dbReference type="GO" id="GO:0009691">
    <property type="term" value="P:cytokinin biosynthetic process"/>
    <property type="evidence" value="ECO:0007669"/>
    <property type="project" value="UniProtKB-UniRule"/>
</dbReference>
<proteinExistence type="inferred from homology"/>
<dbReference type="NCBIfam" id="TIGR00730">
    <property type="entry name" value="Rossman fold protein, TIGR00730 family"/>
    <property type="match status" value="1"/>
</dbReference>
<name>A0A917JU91_9GAMM</name>
<dbReference type="Proteomes" id="UP000630149">
    <property type="component" value="Unassembled WGS sequence"/>
</dbReference>
<dbReference type="PANTHER" id="PTHR31223">
    <property type="entry name" value="LOG FAMILY PROTEIN YJL055W"/>
    <property type="match status" value="1"/>
</dbReference>
<evidence type="ECO:0000256" key="3">
    <source>
        <dbReference type="RuleBase" id="RU363015"/>
    </source>
</evidence>
<reference evidence="4" key="1">
    <citation type="journal article" date="2014" name="Int. J. Syst. Evol. Microbiol.">
        <title>Complete genome sequence of Corynebacterium casei LMG S-19264T (=DSM 44701T), isolated from a smear-ripened cheese.</title>
        <authorList>
            <consortium name="US DOE Joint Genome Institute (JGI-PGF)"/>
            <person name="Walter F."/>
            <person name="Albersmeier A."/>
            <person name="Kalinowski J."/>
            <person name="Ruckert C."/>
        </authorList>
    </citation>
    <scope>NUCLEOTIDE SEQUENCE</scope>
    <source>
        <strain evidence="4">JCM 13919</strain>
    </source>
</reference>
<dbReference type="Gene3D" id="3.40.50.450">
    <property type="match status" value="1"/>
</dbReference>
<dbReference type="SUPFAM" id="SSF102405">
    <property type="entry name" value="MCP/YpsA-like"/>
    <property type="match status" value="1"/>
</dbReference>
<keyword evidence="3" id="KW-0378">Hydrolase</keyword>
<comment type="catalytic activity">
    <reaction evidence="1">
        <text>AMP + H2O = D-ribose 5-phosphate + adenine</text>
        <dbReference type="Rhea" id="RHEA:20129"/>
        <dbReference type="ChEBI" id="CHEBI:15377"/>
        <dbReference type="ChEBI" id="CHEBI:16708"/>
        <dbReference type="ChEBI" id="CHEBI:78346"/>
        <dbReference type="ChEBI" id="CHEBI:456215"/>
        <dbReference type="EC" id="3.2.2.4"/>
    </reaction>
</comment>
<protein>
    <recommendedName>
        <fullName evidence="3">Cytokinin riboside 5'-monophosphate phosphoribohydrolase</fullName>
        <ecNumber evidence="3">3.2.2.n1</ecNumber>
    </recommendedName>
</protein>
<evidence type="ECO:0000256" key="1">
    <source>
        <dbReference type="ARBA" id="ARBA00000274"/>
    </source>
</evidence>
<dbReference type="InterPro" id="IPR031100">
    <property type="entry name" value="LOG_fam"/>
</dbReference>
<organism evidence="4 5">
    <name type="scientific">Legionella impletisoli</name>
    <dbReference type="NCBI Taxonomy" id="343510"/>
    <lineage>
        <taxon>Bacteria</taxon>
        <taxon>Pseudomonadati</taxon>
        <taxon>Pseudomonadota</taxon>
        <taxon>Gammaproteobacteria</taxon>
        <taxon>Legionellales</taxon>
        <taxon>Legionellaceae</taxon>
        <taxon>Legionella</taxon>
    </lineage>
</organism>
<keyword evidence="3" id="KW-0203">Cytokinin biosynthesis</keyword>
<dbReference type="InterPro" id="IPR005269">
    <property type="entry name" value="LOG"/>
</dbReference>
<evidence type="ECO:0000313" key="4">
    <source>
        <dbReference type="EMBL" id="GGI82370.1"/>
    </source>
</evidence>
<keyword evidence="5" id="KW-1185">Reference proteome</keyword>
<dbReference type="GO" id="GO:0008714">
    <property type="term" value="F:AMP nucleosidase activity"/>
    <property type="evidence" value="ECO:0007669"/>
    <property type="project" value="UniProtKB-EC"/>
</dbReference>
<dbReference type="Pfam" id="PF03641">
    <property type="entry name" value="Lysine_decarbox"/>
    <property type="match status" value="1"/>
</dbReference>
<dbReference type="AlphaFoldDB" id="A0A917JU91"/>
<evidence type="ECO:0000256" key="2">
    <source>
        <dbReference type="ARBA" id="ARBA00006763"/>
    </source>
</evidence>
<comment type="caution">
    <text evidence="4">The sequence shown here is derived from an EMBL/GenBank/DDBJ whole genome shotgun (WGS) entry which is preliminary data.</text>
</comment>
<gene>
    <name evidence="4" type="ORF">GCM10007966_08680</name>
</gene>
<dbReference type="GO" id="GO:0005829">
    <property type="term" value="C:cytosol"/>
    <property type="evidence" value="ECO:0007669"/>
    <property type="project" value="TreeGrafter"/>
</dbReference>
<reference evidence="4" key="2">
    <citation type="submission" date="2020-09" db="EMBL/GenBank/DDBJ databases">
        <authorList>
            <person name="Sun Q."/>
            <person name="Ohkuma M."/>
        </authorList>
    </citation>
    <scope>NUCLEOTIDE SEQUENCE</scope>
    <source>
        <strain evidence="4">JCM 13919</strain>
    </source>
</reference>
<sequence>MVTSICVYLGAYHGNDELFQTSVQLTALEIAKKGFTLVYGGSSLGLMGLLANTVKACGGRTVGVITNQLIQKEKPLSTLDELHIVNTMQERKQFMQQKADMFLVMPGGLGTLEEAFDTWNAIKIGLFDKPIGFLNVAGYFDDLFKFILSCKNYGFVSDNHCTIPKMSSNITELLTEMISTSLVST</sequence>
<dbReference type="OrthoDB" id="9801098at2"/>
<dbReference type="PANTHER" id="PTHR31223:SF70">
    <property type="entry name" value="LOG FAMILY PROTEIN YJL055W"/>
    <property type="match status" value="1"/>
</dbReference>
<dbReference type="EC" id="3.2.2.n1" evidence="3"/>
<accession>A0A917JU91</accession>
<dbReference type="RefSeq" id="WP_131776197.1">
    <property type="nucleotide sequence ID" value="NZ_BMOB01000003.1"/>
</dbReference>
<evidence type="ECO:0000313" key="5">
    <source>
        <dbReference type="Proteomes" id="UP000630149"/>
    </source>
</evidence>